<dbReference type="AlphaFoldDB" id="A0A1S1MRV7"/>
<keyword evidence="1" id="KW-1133">Transmembrane helix</keyword>
<organism evidence="2 3">
    <name type="scientific">Pseudoalteromonas amylolytica</name>
    <dbReference type="NCBI Taxonomy" id="1859457"/>
    <lineage>
        <taxon>Bacteria</taxon>
        <taxon>Pseudomonadati</taxon>
        <taxon>Pseudomonadota</taxon>
        <taxon>Gammaproteobacteria</taxon>
        <taxon>Alteromonadales</taxon>
        <taxon>Pseudoalteromonadaceae</taxon>
        <taxon>Pseudoalteromonas</taxon>
    </lineage>
</organism>
<dbReference type="Proteomes" id="UP000179786">
    <property type="component" value="Unassembled WGS sequence"/>
</dbReference>
<evidence type="ECO:0000313" key="3">
    <source>
        <dbReference type="Proteomes" id="UP000179786"/>
    </source>
</evidence>
<dbReference type="EMBL" id="MKJU01000029">
    <property type="protein sequence ID" value="OHU89422.1"/>
    <property type="molecule type" value="Genomic_DNA"/>
</dbReference>
<accession>A0A1S1MRV7</accession>
<sequence>MRTRTWWMIFMAMVLSGCVAIGFSHYDDIYGPQHVQVRDVGPSNGEGAGYLQLVKPVLEQRCVVCHGCYDAPCQLKLSSPEGVDRGLSKERVYNGTRLLAQSPSRLLFDADNTQQWRDKGFTPVLNERHQSEQANLAGSVLYNSLLLKMSHPFPEQGVLGNEFDFSLDRQQSCPSMDEFASLAKTKPHAGMPYGLPAISHSEFKQLETWLKQGAKMAQVAPPTPQELQQVERWEQFLNQHELKYQLAARYIYEHWYLAHIYFPKVNASSSPNFFKLVRSKTPPGKPIELISTRRPYDDPGVSRVYYRLMHDRSSILAKTHMPLALTDHKMSRLYSQFIKPDYQVEKLPSYEPKVASNPFKVFSVIPVKSKYQFMLDEAELIIKGYIKGPVCRGQIALNVINDQFWVAFIDPEKNSVPAVSDLLLQHEDDLALPAAEQSNVLPLPSWIKYANRQHEYIRAKTKLANELLADGKLLTTDLIWQGDGHNDNAALTVFRHFDSATVVKGFVGQAPKTMWLLDYALFERIHYLLVAGFDVYGNIGHQLITRLYMDFLRLEGEQNFINLLPQDERQEVKNHWYRRSHISLSEFINRKTLLAAPTGIEYVTDDPKTELYEKIKTALNPVLSKRYDHTSESSVLAQLNNLPHKAINVLPQVSFILQRQQNGAHKAFTLLHHNAHYNISSLLNEDGQRAYEEDTATLVPGFIGDYPEAIWYLADEQNTQAFVTQLKAVESEEQYQDVTAKFAIRRTHPQFWQYSDLLHQVAKKYRGVEYGLFDYNRLENR</sequence>
<comment type="caution">
    <text evidence="2">The sequence shown here is derived from an EMBL/GenBank/DDBJ whole genome shotgun (WGS) entry which is preliminary data.</text>
</comment>
<dbReference type="Pfam" id="PF06934">
    <property type="entry name" value="CTI"/>
    <property type="match status" value="1"/>
</dbReference>
<name>A0A1S1MRV7_9GAMM</name>
<dbReference type="GO" id="GO:0016853">
    <property type="term" value="F:isomerase activity"/>
    <property type="evidence" value="ECO:0007669"/>
    <property type="project" value="UniProtKB-KW"/>
</dbReference>
<dbReference type="STRING" id="1859457.BET10_17560"/>
<gene>
    <name evidence="2" type="ORF">BET10_17560</name>
</gene>
<protein>
    <submittedName>
        <fullName evidence="2">9-hexadecenoic acid cis-trans isomerase</fullName>
    </submittedName>
</protein>
<dbReference type="PROSITE" id="PS51257">
    <property type="entry name" value="PROKAR_LIPOPROTEIN"/>
    <property type="match status" value="1"/>
</dbReference>
<keyword evidence="1" id="KW-0812">Transmembrane</keyword>
<evidence type="ECO:0000256" key="1">
    <source>
        <dbReference type="SAM" id="Phobius"/>
    </source>
</evidence>
<keyword evidence="3" id="KW-1185">Reference proteome</keyword>
<evidence type="ECO:0000313" key="2">
    <source>
        <dbReference type="EMBL" id="OHU89422.1"/>
    </source>
</evidence>
<keyword evidence="2" id="KW-0413">Isomerase</keyword>
<proteinExistence type="predicted"/>
<dbReference type="OrthoDB" id="9809746at2"/>
<dbReference type="RefSeq" id="WP_070986549.1">
    <property type="nucleotide sequence ID" value="NZ_MKJU01000029.1"/>
</dbReference>
<feature type="transmembrane region" description="Helical" evidence="1">
    <location>
        <begin position="7"/>
        <end position="26"/>
    </location>
</feature>
<dbReference type="InterPro" id="IPR010706">
    <property type="entry name" value="Fatty_acid_cis-trans_isomerase"/>
</dbReference>
<reference evidence="2 3" key="1">
    <citation type="submission" date="2016-09" db="EMBL/GenBank/DDBJ databases">
        <title>Pseudoalteromonas amylolytica sp. nov., isolated from the surface seawater.</title>
        <authorList>
            <person name="Wu Y.-H."/>
            <person name="Cheng H."/>
            <person name="Jin X.-B."/>
            <person name="Wang C.-S."/>
            <person name="Xu X.-W."/>
        </authorList>
    </citation>
    <scope>NUCLEOTIDE SEQUENCE [LARGE SCALE GENOMIC DNA]</scope>
    <source>
        <strain evidence="2 3">JW1</strain>
    </source>
</reference>
<keyword evidence="1" id="KW-0472">Membrane</keyword>